<dbReference type="EMBL" id="BLAH01000072">
    <property type="protein sequence ID" value="GES36545.1"/>
    <property type="molecule type" value="Genomic_DNA"/>
</dbReference>
<organism evidence="3 4">
    <name type="scientific">Rhodococcus aetherivorans</name>
    <dbReference type="NCBI Taxonomy" id="191292"/>
    <lineage>
        <taxon>Bacteria</taxon>
        <taxon>Bacillati</taxon>
        <taxon>Actinomycetota</taxon>
        <taxon>Actinomycetes</taxon>
        <taxon>Mycobacteriales</taxon>
        <taxon>Nocardiaceae</taxon>
        <taxon>Rhodococcus</taxon>
    </lineage>
</organism>
<dbReference type="InterPro" id="IPR036812">
    <property type="entry name" value="NAD(P)_OxRdtase_dom_sf"/>
</dbReference>
<feature type="domain" description="NADP-dependent oxidoreductase" evidence="2">
    <location>
        <begin position="36"/>
        <end position="329"/>
    </location>
</feature>
<dbReference type="InterPro" id="IPR050791">
    <property type="entry name" value="Aldo-Keto_reductase"/>
</dbReference>
<sequence length="349" mass="37061">MSPHLVRSPDRPDSTGEVMPVPTVDLAPGLTVSAQGYGAMSVSPAYGPVDLDEALATLHHAVDLGVTFVDTANVYGDGTSERVVGKLLHDRGDEVQVATKFGLVGALGSGNRGIDGRPEYAKKALDESLDRLGVDRVDLYYLHRVDPDVPIEDTVGALAELVQAGKIRHIGLSEATGDELRRAHAVHPIAAIQSEWSIVSRDVEKNVVPTAVELGIGFVPYSPVSRGLLTDAFDAARIGEKDLRRRFPRFDADALPANLQVRAAVRAVADEVGATIAQVALAWLDAKARQFGLPSVAIPGSRSAARVTENAGALDVRLTDEHVARLDTLADAVVGGRAADPTWVSWGRE</sequence>
<gene>
    <name evidence="3" type="ORF">RAJCM14343_1797</name>
</gene>
<dbReference type="Gene3D" id="3.20.20.100">
    <property type="entry name" value="NADP-dependent oxidoreductase domain"/>
    <property type="match status" value="1"/>
</dbReference>
<keyword evidence="1" id="KW-0560">Oxidoreductase</keyword>
<protein>
    <submittedName>
        <fullName evidence="3">Aldo-keto reductase</fullName>
    </submittedName>
</protein>
<evidence type="ECO:0000313" key="4">
    <source>
        <dbReference type="Proteomes" id="UP000325466"/>
    </source>
</evidence>
<evidence type="ECO:0000256" key="1">
    <source>
        <dbReference type="ARBA" id="ARBA00023002"/>
    </source>
</evidence>
<name>A0ABQ0YJC4_9NOCA</name>
<evidence type="ECO:0000259" key="2">
    <source>
        <dbReference type="Pfam" id="PF00248"/>
    </source>
</evidence>
<dbReference type="Proteomes" id="UP000325466">
    <property type="component" value="Unassembled WGS sequence"/>
</dbReference>
<reference evidence="3 4" key="1">
    <citation type="journal article" date="2018" name="Biodegradation">
        <title>1,4-Dioxane degradation characteristics of Rhodococcus aetherivorans JCM 14343.</title>
        <authorList>
            <person name="Inoue D."/>
            <person name="Tsunoda T."/>
            <person name="Yamamoto N."/>
            <person name="Ike M."/>
            <person name="Sei K."/>
        </authorList>
    </citation>
    <scope>NUCLEOTIDE SEQUENCE [LARGE SCALE GENOMIC DNA]</scope>
    <source>
        <strain evidence="3 4">JCM 14343</strain>
    </source>
</reference>
<dbReference type="InterPro" id="IPR020471">
    <property type="entry name" value="AKR"/>
</dbReference>
<dbReference type="PANTHER" id="PTHR43625:SF40">
    <property type="entry name" value="ALDO-KETO REDUCTASE YAKC [NADP(+)]"/>
    <property type="match status" value="1"/>
</dbReference>
<dbReference type="PANTHER" id="PTHR43625">
    <property type="entry name" value="AFLATOXIN B1 ALDEHYDE REDUCTASE"/>
    <property type="match status" value="1"/>
</dbReference>
<proteinExistence type="predicted"/>
<evidence type="ECO:0000313" key="3">
    <source>
        <dbReference type="EMBL" id="GES36545.1"/>
    </source>
</evidence>
<dbReference type="SUPFAM" id="SSF51430">
    <property type="entry name" value="NAD(P)-linked oxidoreductase"/>
    <property type="match status" value="1"/>
</dbReference>
<comment type="caution">
    <text evidence="3">The sequence shown here is derived from an EMBL/GenBank/DDBJ whole genome shotgun (WGS) entry which is preliminary data.</text>
</comment>
<dbReference type="Pfam" id="PF00248">
    <property type="entry name" value="Aldo_ket_red"/>
    <property type="match status" value="1"/>
</dbReference>
<dbReference type="InterPro" id="IPR023210">
    <property type="entry name" value="NADP_OxRdtase_dom"/>
</dbReference>
<accession>A0ABQ0YJC4</accession>
<dbReference type="PRINTS" id="PR00069">
    <property type="entry name" value="ALDKETRDTASE"/>
</dbReference>
<keyword evidence="4" id="KW-1185">Reference proteome</keyword>